<evidence type="ECO:0000256" key="2">
    <source>
        <dbReference type="ARBA" id="ARBA00022741"/>
    </source>
</evidence>
<name>A0A1I0GHK9_9FIRM</name>
<dbReference type="SMART" id="SM00382">
    <property type="entry name" value="AAA"/>
    <property type="match status" value="2"/>
</dbReference>
<feature type="domain" description="ABC transporter" evidence="4">
    <location>
        <begin position="344"/>
        <end position="514"/>
    </location>
</feature>
<reference evidence="6" key="1">
    <citation type="submission" date="2016-10" db="EMBL/GenBank/DDBJ databases">
        <authorList>
            <person name="Varghese N."/>
            <person name="Submissions S."/>
        </authorList>
    </citation>
    <scope>NUCLEOTIDE SEQUENCE [LARGE SCALE GENOMIC DNA]</scope>
    <source>
        <strain evidence="6">KH1P1</strain>
    </source>
</reference>
<protein>
    <submittedName>
        <fullName evidence="5">ATP-binding cassette, subfamily F, member 3</fullName>
    </submittedName>
</protein>
<dbReference type="EMBL" id="FOIL01000034">
    <property type="protein sequence ID" value="SET70635.1"/>
    <property type="molecule type" value="Genomic_DNA"/>
</dbReference>
<dbReference type="OrthoDB" id="9801441at2"/>
<evidence type="ECO:0000256" key="3">
    <source>
        <dbReference type="ARBA" id="ARBA00022840"/>
    </source>
</evidence>
<dbReference type="CDD" id="cd03221">
    <property type="entry name" value="ABCF_EF-3"/>
    <property type="match status" value="1"/>
</dbReference>
<keyword evidence="2" id="KW-0547">Nucleotide-binding</keyword>
<dbReference type="eggNOG" id="COG0488">
    <property type="taxonomic scope" value="Bacteria"/>
</dbReference>
<evidence type="ECO:0000313" key="6">
    <source>
        <dbReference type="Proteomes" id="UP000199820"/>
    </source>
</evidence>
<dbReference type="PANTHER" id="PTHR19211">
    <property type="entry name" value="ATP-BINDING TRANSPORT PROTEIN-RELATED"/>
    <property type="match status" value="1"/>
</dbReference>
<dbReference type="GO" id="GO:0005524">
    <property type="term" value="F:ATP binding"/>
    <property type="evidence" value="ECO:0007669"/>
    <property type="project" value="UniProtKB-KW"/>
</dbReference>
<organism evidence="5 6">
    <name type="scientific">[Clostridium] aminophilum</name>
    <dbReference type="NCBI Taxonomy" id="1526"/>
    <lineage>
        <taxon>Bacteria</taxon>
        <taxon>Bacillati</taxon>
        <taxon>Bacillota</taxon>
        <taxon>Clostridia</taxon>
        <taxon>Lachnospirales</taxon>
        <taxon>Lachnospiraceae</taxon>
    </lineage>
</organism>
<keyword evidence="3 5" id="KW-0067">ATP-binding</keyword>
<keyword evidence="6" id="KW-1185">Reference proteome</keyword>
<dbReference type="Pfam" id="PF00005">
    <property type="entry name" value="ABC_tran"/>
    <property type="match status" value="2"/>
</dbReference>
<dbReference type="InterPro" id="IPR003439">
    <property type="entry name" value="ABC_transporter-like_ATP-bd"/>
</dbReference>
<proteinExistence type="predicted"/>
<dbReference type="InterPro" id="IPR050611">
    <property type="entry name" value="ABCF"/>
</dbReference>
<dbReference type="Proteomes" id="UP000199820">
    <property type="component" value="Unassembled WGS sequence"/>
</dbReference>
<dbReference type="GO" id="GO:0016887">
    <property type="term" value="F:ATP hydrolysis activity"/>
    <property type="evidence" value="ECO:0007669"/>
    <property type="project" value="InterPro"/>
</dbReference>
<dbReference type="InterPro" id="IPR003593">
    <property type="entry name" value="AAA+_ATPase"/>
</dbReference>
<dbReference type="PROSITE" id="PS50893">
    <property type="entry name" value="ABC_TRANSPORTER_2"/>
    <property type="match status" value="2"/>
</dbReference>
<dbReference type="AlphaFoldDB" id="A0A1I0GHK9"/>
<dbReference type="SUPFAM" id="SSF52540">
    <property type="entry name" value="P-loop containing nucleoside triphosphate hydrolases"/>
    <property type="match status" value="2"/>
</dbReference>
<dbReference type="RefSeq" id="WP_074649903.1">
    <property type="nucleotide sequence ID" value="NZ_FOIL01000034.1"/>
</dbReference>
<sequence length="549" mass="62032">MIKFENVSFSFPQKDLYEDISFSIEAGDHAALIGSNGCGKSSLIRLITDRDHYTYDGIIRIEPGCRISCIRQFVEHTSEEITSFDYLAAPFLSLFARFDEVCARLCDEEDPELQTQYDSLMSELDSLDAYNYEPNIRKMLSSAGLDNIADTPVTRISGGEYKLLCILRSMLMKPQLLIMDEPDVFLDFENLVSLTRMINRYDGTILAVTHSRLLLSQCFDKILDIENKGIREFPGTFAEYSTWILETKIGLFEHCRDFDEFIEKQEDIVKRVGELASAMAIPRLGRQVKARATYLERLKKMRGEDPFLEDHHHAFRFLTSAQADGTSGISPAAGGDLGTGSASAPAIELKDFSLSYDREILSHLSFSVQKGEKVALVGANGTGKSSLLREIYAMLEKDVPGKAGYFRQVITEQDGDLLSGGERCLMQLERLCEEPHDILLLDEPTSHLDIHAQIALEKAIREYTGTVLMVSHDLFAVTGSTDRVLILENGTVREMSGRSYRKSVYRNYFDSDVFETERRRIAAEIRVSNLIRARKFDEARRELSESLSL</sequence>
<evidence type="ECO:0000313" key="5">
    <source>
        <dbReference type="EMBL" id="SET70635.1"/>
    </source>
</evidence>
<dbReference type="STRING" id="1526.SAMN02910262_01325"/>
<dbReference type="Gene3D" id="3.40.50.300">
    <property type="entry name" value="P-loop containing nucleotide triphosphate hydrolases"/>
    <property type="match status" value="3"/>
</dbReference>
<dbReference type="PANTHER" id="PTHR19211:SF14">
    <property type="entry name" value="ATP-BINDING CASSETTE SUB-FAMILY F MEMBER 1"/>
    <property type="match status" value="1"/>
</dbReference>
<keyword evidence="1" id="KW-0677">Repeat</keyword>
<feature type="domain" description="ABC transporter" evidence="4">
    <location>
        <begin position="2"/>
        <end position="252"/>
    </location>
</feature>
<evidence type="ECO:0000259" key="4">
    <source>
        <dbReference type="PROSITE" id="PS50893"/>
    </source>
</evidence>
<dbReference type="InterPro" id="IPR027417">
    <property type="entry name" value="P-loop_NTPase"/>
</dbReference>
<accession>A0A1I0GHK9</accession>
<evidence type="ECO:0000256" key="1">
    <source>
        <dbReference type="ARBA" id="ARBA00022737"/>
    </source>
</evidence>
<gene>
    <name evidence="5" type="ORF">SAMN04487771_103421</name>
</gene>